<name>A0A166M484_9AGAM</name>
<sequence>MVAGRWRASKRAPTKVASVPHCAIMQDLPARFWKVMGISNTVAVRIVRMSHILISALCAIVNCSPLTELMAQPLGIGLRPVSCFHSPPTSESRNFGRGAAFGFPRLESFDYTLSPQDPTAHYYISIKIRQPTCKSRRPSPVQFRQIHTSGSNDPCLAVGLGDLGRRGQRALPRRPRHRDFFEYNAFIHQ</sequence>
<reference evidence="1 2" key="1">
    <citation type="journal article" date="2016" name="Mol. Biol. Evol.">
        <title>Comparative Genomics of Early-Diverging Mushroom-Forming Fungi Provides Insights into the Origins of Lignocellulose Decay Capabilities.</title>
        <authorList>
            <person name="Nagy L.G."/>
            <person name="Riley R."/>
            <person name="Tritt A."/>
            <person name="Adam C."/>
            <person name="Daum C."/>
            <person name="Floudas D."/>
            <person name="Sun H."/>
            <person name="Yadav J.S."/>
            <person name="Pangilinan J."/>
            <person name="Larsson K.H."/>
            <person name="Matsuura K."/>
            <person name="Barry K."/>
            <person name="Labutti K."/>
            <person name="Kuo R."/>
            <person name="Ohm R.A."/>
            <person name="Bhattacharya S.S."/>
            <person name="Shirouzu T."/>
            <person name="Yoshinaga Y."/>
            <person name="Martin F.M."/>
            <person name="Grigoriev I.V."/>
            <person name="Hibbett D.S."/>
        </authorList>
    </citation>
    <scope>NUCLEOTIDE SEQUENCE [LARGE SCALE GENOMIC DNA]</scope>
    <source>
        <strain evidence="1 2">CBS 109695</strain>
    </source>
</reference>
<evidence type="ECO:0000313" key="1">
    <source>
        <dbReference type="EMBL" id="KZP23622.1"/>
    </source>
</evidence>
<dbReference type="EMBL" id="KV417531">
    <property type="protein sequence ID" value="KZP23622.1"/>
    <property type="molecule type" value="Genomic_DNA"/>
</dbReference>
<dbReference type="Proteomes" id="UP000076532">
    <property type="component" value="Unassembled WGS sequence"/>
</dbReference>
<dbReference type="AlphaFoldDB" id="A0A166M484"/>
<keyword evidence="2" id="KW-1185">Reference proteome</keyword>
<organism evidence="1 2">
    <name type="scientific">Athelia psychrophila</name>
    <dbReference type="NCBI Taxonomy" id="1759441"/>
    <lineage>
        <taxon>Eukaryota</taxon>
        <taxon>Fungi</taxon>
        <taxon>Dikarya</taxon>
        <taxon>Basidiomycota</taxon>
        <taxon>Agaricomycotina</taxon>
        <taxon>Agaricomycetes</taxon>
        <taxon>Agaricomycetidae</taxon>
        <taxon>Atheliales</taxon>
        <taxon>Atheliaceae</taxon>
        <taxon>Athelia</taxon>
    </lineage>
</organism>
<accession>A0A166M484</accession>
<proteinExistence type="predicted"/>
<protein>
    <submittedName>
        <fullName evidence="1">Uncharacterized protein</fullName>
    </submittedName>
</protein>
<gene>
    <name evidence="1" type="ORF">FIBSPDRAFT_451942</name>
</gene>
<evidence type="ECO:0000313" key="2">
    <source>
        <dbReference type="Proteomes" id="UP000076532"/>
    </source>
</evidence>